<evidence type="ECO:0000256" key="2">
    <source>
        <dbReference type="ARBA" id="ARBA00009773"/>
    </source>
</evidence>
<feature type="transmembrane region" description="Helical" evidence="8">
    <location>
        <begin position="56"/>
        <end position="81"/>
    </location>
</feature>
<dbReference type="Proteomes" id="UP000199598">
    <property type="component" value="Unassembled WGS sequence"/>
</dbReference>
<gene>
    <name evidence="9" type="ORF">SAMN04488518_107102</name>
</gene>
<protein>
    <submittedName>
        <fullName evidence="9">Predicted PurR-regulated permease PerM</fullName>
    </submittedName>
</protein>
<dbReference type="PANTHER" id="PTHR21716">
    <property type="entry name" value="TRANSMEMBRANE PROTEIN"/>
    <property type="match status" value="1"/>
</dbReference>
<evidence type="ECO:0000313" key="9">
    <source>
        <dbReference type="EMBL" id="SFK63176.1"/>
    </source>
</evidence>
<dbReference type="Pfam" id="PF01594">
    <property type="entry name" value="AI-2E_transport"/>
    <property type="match status" value="1"/>
</dbReference>
<reference evidence="9 10" key="1">
    <citation type="submission" date="2016-10" db="EMBL/GenBank/DDBJ databases">
        <authorList>
            <person name="Varghese N."/>
            <person name="Submissions S."/>
        </authorList>
    </citation>
    <scope>NUCLEOTIDE SEQUENCE [LARGE SCALE GENOMIC DNA]</scope>
    <source>
        <strain evidence="9 10">DSM 16392</strain>
    </source>
</reference>
<sequence>MSTNKRLFFWLLAFTAFILFLSVFQSILLPFVAGMALAYLLDPIADYLENHGFGRIWATVTILLIFLIVFTAALLILLPILGKQLIAFLEYLPELAGNLEALLRESLGPQMDRLANLSGQTNKIDWGAFVGQAANFVGGLLSSIWSGGQALISIIGLAVVTPVVAFYLLLDWDNMIERIDSWLPRDYQQTIRTLASDMDSVVAGFVRGQVMMCLILGTFYAVALLLVGLKFGLLIGLTAGLISFIPYVGAIVGFGLSIGVALVQFWPDYFMIGAVLGVFVVGQFLEGNVLQPKLLGGSVGLHPVWLMFALFAFGSLMGFVGMLIAIPAAAVVGVLARFALRQYLASSLYAGHYKNTNKTEGLE</sequence>
<dbReference type="InterPro" id="IPR002549">
    <property type="entry name" value="AI-2E-like"/>
</dbReference>
<feature type="transmembrane region" description="Helical" evidence="8">
    <location>
        <begin position="151"/>
        <end position="170"/>
    </location>
</feature>
<evidence type="ECO:0000256" key="5">
    <source>
        <dbReference type="ARBA" id="ARBA00022692"/>
    </source>
</evidence>
<feature type="transmembrane region" description="Helical" evidence="8">
    <location>
        <begin position="241"/>
        <end position="262"/>
    </location>
</feature>
<evidence type="ECO:0000256" key="4">
    <source>
        <dbReference type="ARBA" id="ARBA00022475"/>
    </source>
</evidence>
<organism evidence="9 10">
    <name type="scientific">Pseudovibrio ascidiaceicola</name>
    <dbReference type="NCBI Taxonomy" id="285279"/>
    <lineage>
        <taxon>Bacteria</taxon>
        <taxon>Pseudomonadati</taxon>
        <taxon>Pseudomonadota</taxon>
        <taxon>Alphaproteobacteria</taxon>
        <taxon>Hyphomicrobiales</taxon>
        <taxon>Stappiaceae</taxon>
        <taxon>Pseudovibrio</taxon>
    </lineage>
</organism>
<evidence type="ECO:0000256" key="3">
    <source>
        <dbReference type="ARBA" id="ARBA00022448"/>
    </source>
</evidence>
<dbReference type="EMBL" id="FOSK01000007">
    <property type="protein sequence ID" value="SFK63176.1"/>
    <property type="molecule type" value="Genomic_DNA"/>
</dbReference>
<evidence type="ECO:0000256" key="7">
    <source>
        <dbReference type="ARBA" id="ARBA00023136"/>
    </source>
</evidence>
<dbReference type="PANTHER" id="PTHR21716:SF53">
    <property type="entry name" value="PERMEASE PERM-RELATED"/>
    <property type="match status" value="1"/>
</dbReference>
<evidence type="ECO:0000256" key="8">
    <source>
        <dbReference type="SAM" id="Phobius"/>
    </source>
</evidence>
<comment type="similarity">
    <text evidence="2">Belongs to the autoinducer-2 exporter (AI-2E) (TC 2.A.86) family.</text>
</comment>
<evidence type="ECO:0000256" key="1">
    <source>
        <dbReference type="ARBA" id="ARBA00004651"/>
    </source>
</evidence>
<proteinExistence type="inferred from homology"/>
<feature type="transmembrane region" description="Helical" evidence="8">
    <location>
        <begin position="269"/>
        <end position="285"/>
    </location>
</feature>
<keyword evidence="6 8" id="KW-1133">Transmembrane helix</keyword>
<keyword evidence="7 8" id="KW-0472">Membrane</keyword>
<comment type="subcellular location">
    <subcellularLocation>
        <location evidence="1">Cell membrane</location>
        <topology evidence="1">Multi-pass membrane protein</topology>
    </subcellularLocation>
</comment>
<feature type="transmembrane region" description="Helical" evidence="8">
    <location>
        <begin position="213"/>
        <end position="235"/>
    </location>
</feature>
<keyword evidence="3" id="KW-0813">Transport</keyword>
<keyword evidence="5 8" id="KW-0812">Transmembrane</keyword>
<comment type="caution">
    <text evidence="9">The sequence shown here is derived from an EMBL/GenBank/DDBJ whole genome shotgun (WGS) entry which is preliminary data.</text>
</comment>
<accession>A0A1I4B5P0</accession>
<dbReference type="RefSeq" id="WP_063310880.1">
    <property type="nucleotide sequence ID" value="NZ_FOSK01000007.1"/>
</dbReference>
<keyword evidence="4" id="KW-1003">Cell membrane</keyword>
<feature type="transmembrane region" description="Helical" evidence="8">
    <location>
        <begin position="305"/>
        <end position="336"/>
    </location>
</feature>
<name>A0A1I4B5P0_9HYPH</name>
<keyword evidence="10" id="KW-1185">Reference proteome</keyword>
<feature type="transmembrane region" description="Helical" evidence="8">
    <location>
        <begin position="126"/>
        <end position="145"/>
    </location>
</feature>
<evidence type="ECO:0000256" key="6">
    <source>
        <dbReference type="ARBA" id="ARBA00022989"/>
    </source>
</evidence>
<evidence type="ECO:0000313" key="10">
    <source>
        <dbReference type="Proteomes" id="UP000199598"/>
    </source>
</evidence>